<dbReference type="AlphaFoldDB" id="A0A847UP20"/>
<dbReference type="RefSeq" id="WP_170097764.1">
    <property type="nucleotide sequence ID" value="NZ_WOWA01000007.1"/>
</dbReference>
<dbReference type="EMBL" id="WOWA01000007">
    <property type="protein sequence ID" value="NLV14336.1"/>
    <property type="molecule type" value="Genomic_DNA"/>
</dbReference>
<feature type="region of interest" description="Disordered" evidence="1">
    <location>
        <begin position="1"/>
        <end position="45"/>
    </location>
</feature>
<evidence type="ECO:0000313" key="3">
    <source>
        <dbReference type="Proteomes" id="UP000641625"/>
    </source>
</evidence>
<comment type="caution">
    <text evidence="2">The sequence shown here is derived from an EMBL/GenBank/DDBJ whole genome shotgun (WGS) entry which is preliminary data.</text>
</comment>
<feature type="compositionally biased region" description="Basic and acidic residues" evidence="1">
    <location>
        <begin position="35"/>
        <end position="45"/>
    </location>
</feature>
<accession>A0A847UP20</accession>
<feature type="compositionally biased region" description="Acidic residues" evidence="1">
    <location>
        <begin position="21"/>
        <end position="34"/>
    </location>
</feature>
<organism evidence="2 3">
    <name type="scientific">Haloarcula argentinensis</name>
    <dbReference type="NCBI Taxonomy" id="43776"/>
    <lineage>
        <taxon>Archaea</taxon>
        <taxon>Methanobacteriati</taxon>
        <taxon>Methanobacteriota</taxon>
        <taxon>Stenosarchaea group</taxon>
        <taxon>Halobacteria</taxon>
        <taxon>Halobacteriales</taxon>
        <taxon>Haloarculaceae</taxon>
        <taxon>Haloarcula</taxon>
    </lineage>
</organism>
<reference evidence="2" key="1">
    <citation type="submission" date="2019-12" db="EMBL/GenBank/DDBJ databases">
        <title>Whole genome sequencing of Haloarcula argentinensis strain pws5.</title>
        <authorList>
            <person name="Verma D.K."/>
            <person name="Gopal K."/>
            <person name="Prasad E.S."/>
        </authorList>
    </citation>
    <scope>NUCLEOTIDE SEQUENCE</scope>
    <source>
        <strain evidence="2">Pws5</strain>
    </source>
</reference>
<proteinExistence type="predicted"/>
<sequence>MSELEDLNSVNRSDTKYGDRLEDDQWDEPDSEPEAADRTSVTDHEIDVIYHTDPDQTDGYGREKYSATIRYDDETGEPYVLFVVEHRWKGNYWRDTTDWDWRDVPEPVRERIAATLHVENPEQLDSGTRLMDEGGESRWQKHHKHRAESMSGDEMWGLSYLRDAVRDLDRAAEAFDEGSSGERIAEKVVAALRNGIRGLENSEPTSDCYETDS</sequence>
<protein>
    <submittedName>
        <fullName evidence="2">Uncharacterized protein</fullName>
    </submittedName>
</protein>
<dbReference type="Proteomes" id="UP000641625">
    <property type="component" value="Unassembled WGS sequence"/>
</dbReference>
<gene>
    <name evidence="2" type="ORF">GOC77_13800</name>
</gene>
<evidence type="ECO:0000256" key="1">
    <source>
        <dbReference type="SAM" id="MobiDB-lite"/>
    </source>
</evidence>
<evidence type="ECO:0000313" key="2">
    <source>
        <dbReference type="EMBL" id="NLV14336.1"/>
    </source>
</evidence>
<name>A0A847UP20_HALAR</name>